<feature type="domain" description="Histidine kinase/HSP90-like ATPase" evidence="3">
    <location>
        <begin position="31"/>
        <end position="125"/>
    </location>
</feature>
<dbReference type="Gene3D" id="3.30.565.10">
    <property type="entry name" value="Histidine kinase-like ATPase, C-terminal domain"/>
    <property type="match status" value="1"/>
</dbReference>
<sequence>MRTGSLLGVTDLVGIPESVAVAREYVKLKLGETHPALDDVTLLVSEIVTNSVLHSNSRDGGRITLAIADCRDLIHVDVVDAGGPTRPEVRADMFAEGGRGLMLVEMISYKWAVYDDAAGRTVWFQVKYRPADRPTFPRQRESADPVRRPETATRRTARHAARTVAESAELEQGYARSLVKRRRLDAEGLSQAAESLGADPLPDEEIRP</sequence>
<evidence type="ECO:0000256" key="2">
    <source>
        <dbReference type="SAM" id="MobiDB-lite"/>
    </source>
</evidence>
<dbReference type="PANTHER" id="PTHR35526:SF3">
    <property type="entry name" value="ANTI-SIGMA-F FACTOR RSBW"/>
    <property type="match status" value="1"/>
</dbReference>
<dbReference type="InterPro" id="IPR036890">
    <property type="entry name" value="HATPase_C_sf"/>
</dbReference>
<organism evidence="4 5">
    <name type="scientific">Sphaerisporangium dianthi</name>
    <dbReference type="NCBI Taxonomy" id="1436120"/>
    <lineage>
        <taxon>Bacteria</taxon>
        <taxon>Bacillati</taxon>
        <taxon>Actinomycetota</taxon>
        <taxon>Actinomycetes</taxon>
        <taxon>Streptosporangiales</taxon>
        <taxon>Streptosporangiaceae</taxon>
        <taxon>Sphaerisporangium</taxon>
    </lineage>
</organism>
<dbReference type="Pfam" id="PF13581">
    <property type="entry name" value="HATPase_c_2"/>
    <property type="match status" value="1"/>
</dbReference>
<feature type="region of interest" description="Disordered" evidence="2">
    <location>
        <begin position="134"/>
        <end position="165"/>
    </location>
</feature>
<evidence type="ECO:0000259" key="3">
    <source>
        <dbReference type="Pfam" id="PF13581"/>
    </source>
</evidence>
<keyword evidence="5" id="KW-1185">Reference proteome</keyword>
<dbReference type="SUPFAM" id="SSF55874">
    <property type="entry name" value="ATPase domain of HSP90 chaperone/DNA topoisomerase II/histidine kinase"/>
    <property type="match status" value="1"/>
</dbReference>
<dbReference type="InterPro" id="IPR050267">
    <property type="entry name" value="Anti-sigma-factor_SerPK"/>
</dbReference>
<dbReference type="PANTHER" id="PTHR35526">
    <property type="entry name" value="ANTI-SIGMA-F FACTOR RSBW-RELATED"/>
    <property type="match status" value="1"/>
</dbReference>
<keyword evidence="4" id="KW-0067">ATP-binding</keyword>
<accession>A0ABV9CG36</accession>
<gene>
    <name evidence="4" type="ORF">ACFO60_13660</name>
</gene>
<protein>
    <submittedName>
        <fullName evidence="4">ATP-binding protein</fullName>
    </submittedName>
</protein>
<keyword evidence="1" id="KW-0418">Kinase</keyword>
<keyword evidence="4" id="KW-0547">Nucleotide-binding</keyword>
<dbReference type="CDD" id="cd16936">
    <property type="entry name" value="HATPase_RsbW-like"/>
    <property type="match status" value="1"/>
</dbReference>
<keyword evidence="1" id="KW-0808">Transferase</keyword>
<proteinExistence type="predicted"/>
<comment type="caution">
    <text evidence="4">The sequence shown here is derived from an EMBL/GenBank/DDBJ whole genome shotgun (WGS) entry which is preliminary data.</text>
</comment>
<keyword evidence="1" id="KW-0723">Serine/threonine-protein kinase</keyword>
<dbReference type="GO" id="GO:0005524">
    <property type="term" value="F:ATP binding"/>
    <property type="evidence" value="ECO:0007669"/>
    <property type="project" value="UniProtKB-KW"/>
</dbReference>
<dbReference type="InterPro" id="IPR003594">
    <property type="entry name" value="HATPase_dom"/>
</dbReference>
<name>A0ABV9CG36_9ACTN</name>
<dbReference type="EMBL" id="JBHSFP010000007">
    <property type="protein sequence ID" value="MFC4531817.1"/>
    <property type="molecule type" value="Genomic_DNA"/>
</dbReference>
<dbReference type="Proteomes" id="UP001596004">
    <property type="component" value="Unassembled WGS sequence"/>
</dbReference>
<evidence type="ECO:0000313" key="5">
    <source>
        <dbReference type="Proteomes" id="UP001596004"/>
    </source>
</evidence>
<evidence type="ECO:0000256" key="1">
    <source>
        <dbReference type="ARBA" id="ARBA00022527"/>
    </source>
</evidence>
<evidence type="ECO:0000313" key="4">
    <source>
        <dbReference type="EMBL" id="MFC4531817.1"/>
    </source>
</evidence>
<reference evidence="5" key="1">
    <citation type="journal article" date="2019" name="Int. J. Syst. Evol. Microbiol.">
        <title>The Global Catalogue of Microorganisms (GCM) 10K type strain sequencing project: providing services to taxonomists for standard genome sequencing and annotation.</title>
        <authorList>
            <consortium name="The Broad Institute Genomics Platform"/>
            <consortium name="The Broad Institute Genome Sequencing Center for Infectious Disease"/>
            <person name="Wu L."/>
            <person name="Ma J."/>
        </authorList>
    </citation>
    <scope>NUCLEOTIDE SEQUENCE [LARGE SCALE GENOMIC DNA]</scope>
    <source>
        <strain evidence="5">CGMCC 4.7132</strain>
    </source>
</reference>
<feature type="compositionally biased region" description="Basic and acidic residues" evidence="2">
    <location>
        <begin position="138"/>
        <end position="153"/>
    </location>
</feature>